<dbReference type="CDD" id="cd13962">
    <property type="entry name" value="PT_UbiA_UBIAD1"/>
    <property type="match status" value="1"/>
</dbReference>
<dbReference type="GO" id="GO:0046428">
    <property type="term" value="F:1,4-dihydroxy-2-naphthoate polyprenyltransferase activity"/>
    <property type="evidence" value="ECO:0007669"/>
    <property type="project" value="UniProtKB-UniRule"/>
</dbReference>
<dbReference type="EC" id="2.5.1.74" evidence="8 9"/>
<name>A0A7H2BL04_9MICC</name>
<evidence type="ECO:0000256" key="9">
    <source>
        <dbReference type="NCBIfam" id="TIGR00751"/>
    </source>
</evidence>
<dbReference type="UniPathway" id="UPA00079">
    <property type="reaction ID" value="UER00168"/>
</dbReference>
<comment type="similarity">
    <text evidence="8">Belongs to the MenA family. Type 1 subfamily.</text>
</comment>
<accession>A0A7H2BL04</accession>
<feature type="transmembrane region" description="Helical" evidence="8">
    <location>
        <begin position="213"/>
        <end position="232"/>
    </location>
</feature>
<evidence type="ECO:0000256" key="2">
    <source>
        <dbReference type="ARBA" id="ARBA00022428"/>
    </source>
</evidence>
<organism evidence="10 11">
    <name type="scientific">Rothia amarae</name>
    <dbReference type="NCBI Taxonomy" id="169480"/>
    <lineage>
        <taxon>Bacteria</taxon>
        <taxon>Bacillati</taxon>
        <taxon>Actinomycetota</taxon>
        <taxon>Actinomycetes</taxon>
        <taxon>Micrococcales</taxon>
        <taxon>Micrococcaceae</taxon>
        <taxon>Rothia</taxon>
    </lineage>
</organism>
<evidence type="ECO:0000256" key="3">
    <source>
        <dbReference type="ARBA" id="ARBA00022475"/>
    </source>
</evidence>
<feature type="transmembrane region" description="Helical" evidence="8">
    <location>
        <begin position="171"/>
        <end position="192"/>
    </location>
</feature>
<keyword evidence="5 8" id="KW-0812">Transmembrane</keyword>
<keyword evidence="3 8" id="KW-1003">Cell membrane</keyword>
<dbReference type="Pfam" id="PF01040">
    <property type="entry name" value="UbiA"/>
    <property type="match status" value="1"/>
</dbReference>
<feature type="transmembrane region" description="Helical" evidence="8">
    <location>
        <begin position="16"/>
        <end position="33"/>
    </location>
</feature>
<dbReference type="GO" id="GO:0005886">
    <property type="term" value="C:plasma membrane"/>
    <property type="evidence" value="ECO:0007669"/>
    <property type="project" value="UniProtKB-SubCell"/>
</dbReference>
<dbReference type="InterPro" id="IPR026046">
    <property type="entry name" value="UBIAD1"/>
</dbReference>
<comment type="function">
    <text evidence="8">Conversion of 1,4-dihydroxy-2-naphthoate (DHNA) to demethylmenaquinone (DMK).</text>
</comment>
<dbReference type="InterPro" id="IPR004657">
    <property type="entry name" value="MenA"/>
</dbReference>
<dbReference type="Gene3D" id="1.10.357.140">
    <property type="entry name" value="UbiA prenyltransferase"/>
    <property type="match status" value="1"/>
</dbReference>
<gene>
    <name evidence="8" type="primary">menA</name>
    <name evidence="10" type="ORF">IDM48_02670</name>
</gene>
<keyword evidence="11" id="KW-1185">Reference proteome</keyword>
<dbReference type="PANTHER" id="PTHR13929:SF0">
    <property type="entry name" value="UBIA PRENYLTRANSFERASE DOMAIN-CONTAINING PROTEIN 1"/>
    <property type="match status" value="1"/>
</dbReference>
<dbReference type="PANTHER" id="PTHR13929">
    <property type="entry name" value="1,4-DIHYDROXY-2-NAPHTHOATE OCTAPRENYLTRANSFERASE"/>
    <property type="match status" value="1"/>
</dbReference>
<dbReference type="GO" id="GO:0042371">
    <property type="term" value="P:vitamin K biosynthetic process"/>
    <property type="evidence" value="ECO:0007669"/>
    <property type="project" value="TreeGrafter"/>
</dbReference>
<feature type="transmembrane region" description="Helical" evidence="8">
    <location>
        <begin position="145"/>
        <end position="165"/>
    </location>
</feature>
<evidence type="ECO:0000256" key="7">
    <source>
        <dbReference type="ARBA" id="ARBA00023136"/>
    </source>
</evidence>
<comment type="pathway">
    <text evidence="8">Quinol/quinone metabolism; menaquinone biosynthesis; menaquinol from 1,4-dihydroxy-2-naphthoate: step 1/2.</text>
</comment>
<sequence>MATPAQWIEGARLRTLPLAIAPIIAGSAAAYSWGEFKPFRAFLAFLVAFFLQVGVNYANDYSDGVKGTDEVRVGPLRLVGSGVAKPSHVKAAAFLCFGLAMLAGLGLVVLAQQWWFLAIGASSVFAAWGYTGGKHPYGYMGLGDIFVFIYFGLVATLGTLFTQTAHLTLEGWVFALALGLFSCALLMANNVRDIPTDREVGKLTMAVRLGDTWSRRVYAIEMLLGLFLTALLVPANPWYLMVFILLGPILHSCFVVLSGSNGKALIPVLKQAGLVAMAYSLLVAVAAYLGTFDIFTPESVPFLGY</sequence>
<evidence type="ECO:0000313" key="10">
    <source>
        <dbReference type="EMBL" id="QNV40350.1"/>
    </source>
</evidence>
<dbReference type="HAMAP" id="MF_01937">
    <property type="entry name" value="MenA_1"/>
    <property type="match status" value="1"/>
</dbReference>
<feature type="transmembrane region" description="Helical" evidence="8">
    <location>
        <begin position="39"/>
        <end position="58"/>
    </location>
</feature>
<keyword evidence="6 8" id="KW-1133">Transmembrane helix</keyword>
<proteinExistence type="inferred from homology"/>
<feature type="transmembrane region" description="Helical" evidence="8">
    <location>
        <begin position="114"/>
        <end position="133"/>
    </location>
</feature>
<dbReference type="InterPro" id="IPR044878">
    <property type="entry name" value="UbiA_sf"/>
</dbReference>
<dbReference type="NCBIfam" id="TIGR00751">
    <property type="entry name" value="menA"/>
    <property type="match status" value="1"/>
</dbReference>
<evidence type="ECO:0000256" key="1">
    <source>
        <dbReference type="ARBA" id="ARBA00004141"/>
    </source>
</evidence>
<protein>
    <recommendedName>
        <fullName evidence="8 9">1,4-dihydroxy-2-naphthoate octaprenyltransferase</fullName>
        <shortName evidence="8">DHNA-octaprenyltransferase</shortName>
        <ecNumber evidence="8 9">2.5.1.74</ecNumber>
    </recommendedName>
</protein>
<dbReference type="KEGG" id="rama:IDM48_02670"/>
<dbReference type="GO" id="GO:0009234">
    <property type="term" value="P:menaquinone biosynthetic process"/>
    <property type="evidence" value="ECO:0007669"/>
    <property type="project" value="UniProtKB-UniRule"/>
</dbReference>
<evidence type="ECO:0000313" key="11">
    <source>
        <dbReference type="Proteomes" id="UP000516421"/>
    </source>
</evidence>
<reference evidence="10 11" key="1">
    <citation type="submission" date="2020-09" db="EMBL/GenBank/DDBJ databases">
        <title>Investigation of environmental microbe.</title>
        <authorList>
            <person name="Ou Y."/>
            <person name="Kang Q."/>
        </authorList>
    </citation>
    <scope>NUCLEOTIDE SEQUENCE [LARGE SCALE GENOMIC DNA]</scope>
    <source>
        <strain evidence="10 11">KJZ-9</strain>
    </source>
</reference>
<dbReference type="PIRSF" id="PIRSF005355">
    <property type="entry name" value="UBIAD1"/>
    <property type="match status" value="1"/>
</dbReference>
<evidence type="ECO:0000256" key="6">
    <source>
        <dbReference type="ARBA" id="ARBA00022989"/>
    </source>
</evidence>
<dbReference type="InterPro" id="IPR000537">
    <property type="entry name" value="UbiA_prenyltransferase"/>
</dbReference>
<comment type="subcellular location">
    <subcellularLocation>
        <location evidence="8">Cell membrane</location>
        <topology evidence="8">Multi-pass membrane protein</topology>
    </subcellularLocation>
    <subcellularLocation>
        <location evidence="1">Membrane</location>
        <topology evidence="1">Multi-pass membrane protein</topology>
    </subcellularLocation>
</comment>
<comment type="catalytic activity">
    <reaction evidence="8">
        <text>an all-trans-polyprenyl diphosphate + 1,4-dihydroxy-2-naphthoate + H(+) = a 2-demethylmenaquinol + CO2 + diphosphate</text>
        <dbReference type="Rhea" id="RHEA:26478"/>
        <dbReference type="Rhea" id="RHEA-COMP:9563"/>
        <dbReference type="Rhea" id="RHEA-COMP:9564"/>
        <dbReference type="ChEBI" id="CHEBI:11173"/>
        <dbReference type="ChEBI" id="CHEBI:15378"/>
        <dbReference type="ChEBI" id="CHEBI:16526"/>
        <dbReference type="ChEBI" id="CHEBI:33019"/>
        <dbReference type="ChEBI" id="CHEBI:55437"/>
        <dbReference type="ChEBI" id="CHEBI:58914"/>
        <dbReference type="EC" id="2.5.1.74"/>
    </reaction>
</comment>
<dbReference type="AlphaFoldDB" id="A0A7H2BL04"/>
<dbReference type="NCBIfam" id="NF004751">
    <property type="entry name" value="PRK06080.1-3"/>
    <property type="match status" value="1"/>
</dbReference>
<feature type="transmembrane region" description="Helical" evidence="8">
    <location>
        <begin position="238"/>
        <end position="260"/>
    </location>
</feature>
<keyword evidence="2 8" id="KW-0474">Menaquinone biosynthesis</keyword>
<keyword evidence="7 8" id="KW-0472">Membrane</keyword>
<feature type="transmembrane region" description="Helical" evidence="8">
    <location>
        <begin position="272"/>
        <end position="295"/>
    </location>
</feature>
<dbReference type="Proteomes" id="UP000516421">
    <property type="component" value="Chromosome"/>
</dbReference>
<dbReference type="RefSeq" id="WP_151145385.1">
    <property type="nucleotide sequence ID" value="NZ_CP061538.1"/>
</dbReference>
<keyword evidence="4 8" id="KW-0808">Transferase</keyword>
<dbReference type="EMBL" id="CP061538">
    <property type="protein sequence ID" value="QNV40350.1"/>
    <property type="molecule type" value="Genomic_DNA"/>
</dbReference>
<feature type="transmembrane region" description="Helical" evidence="8">
    <location>
        <begin position="91"/>
        <end position="108"/>
    </location>
</feature>
<evidence type="ECO:0000256" key="5">
    <source>
        <dbReference type="ARBA" id="ARBA00022692"/>
    </source>
</evidence>
<evidence type="ECO:0000256" key="8">
    <source>
        <dbReference type="HAMAP-Rule" id="MF_01937"/>
    </source>
</evidence>
<evidence type="ECO:0000256" key="4">
    <source>
        <dbReference type="ARBA" id="ARBA00022679"/>
    </source>
</evidence>